<name>A0AAD5XAA1_9FUNG</name>
<accession>A0AAD5XAA1</accession>
<dbReference type="SUPFAM" id="SSF58038">
    <property type="entry name" value="SNARE fusion complex"/>
    <property type="match status" value="2"/>
</dbReference>
<evidence type="ECO:0000259" key="3">
    <source>
        <dbReference type="PROSITE" id="PS50192"/>
    </source>
</evidence>
<dbReference type="SMART" id="SM00397">
    <property type="entry name" value="t_SNARE"/>
    <property type="match status" value="2"/>
</dbReference>
<comment type="similarity">
    <text evidence="1">Belongs to the SNAP-25 family.</text>
</comment>
<gene>
    <name evidence="4" type="primary">SEC9</name>
    <name evidence="4" type="ORF">HK097_009914</name>
</gene>
<evidence type="ECO:0000256" key="2">
    <source>
        <dbReference type="SAM" id="MobiDB-lite"/>
    </source>
</evidence>
<dbReference type="GO" id="GO:0005484">
    <property type="term" value="F:SNAP receptor activity"/>
    <property type="evidence" value="ECO:0007669"/>
    <property type="project" value="TreeGrafter"/>
</dbReference>
<dbReference type="InterPro" id="IPR000727">
    <property type="entry name" value="T_SNARE_dom"/>
</dbReference>
<dbReference type="GO" id="GO:0031201">
    <property type="term" value="C:SNARE complex"/>
    <property type="evidence" value="ECO:0007669"/>
    <property type="project" value="TreeGrafter"/>
</dbReference>
<dbReference type="PANTHER" id="PTHR19305:SF9">
    <property type="entry name" value="SYNAPTOSOMAL-ASSOCIATED PROTEIN 29"/>
    <property type="match status" value="1"/>
</dbReference>
<feature type="domain" description="T-SNARE coiled-coil homology" evidence="3">
    <location>
        <begin position="67"/>
        <end position="129"/>
    </location>
</feature>
<dbReference type="PROSITE" id="PS50192">
    <property type="entry name" value="T_SNARE"/>
    <property type="match status" value="2"/>
</dbReference>
<dbReference type="CDD" id="cd15886">
    <property type="entry name" value="SNARE_SEC9N"/>
    <property type="match status" value="1"/>
</dbReference>
<feature type="region of interest" description="Disordered" evidence="2">
    <location>
        <begin position="1"/>
        <end position="50"/>
    </location>
</feature>
<dbReference type="EMBL" id="JADGJD010000007">
    <property type="protein sequence ID" value="KAJ3057255.1"/>
    <property type="molecule type" value="Genomic_DNA"/>
</dbReference>
<comment type="caution">
    <text evidence="4">The sequence shown here is derived from an EMBL/GenBank/DDBJ whole genome shotgun (WGS) entry which is preliminary data.</text>
</comment>
<evidence type="ECO:0000313" key="5">
    <source>
        <dbReference type="Proteomes" id="UP001212841"/>
    </source>
</evidence>
<dbReference type="GO" id="GO:0006887">
    <property type="term" value="P:exocytosis"/>
    <property type="evidence" value="ECO:0007669"/>
    <property type="project" value="TreeGrafter"/>
</dbReference>
<dbReference type="Gene3D" id="1.20.5.110">
    <property type="match status" value="2"/>
</dbReference>
<feature type="domain" description="T-SNARE coiled-coil homology" evidence="3">
    <location>
        <begin position="208"/>
        <end position="270"/>
    </location>
</feature>
<evidence type="ECO:0000256" key="1">
    <source>
        <dbReference type="ARBA" id="ARBA00009480"/>
    </source>
</evidence>
<dbReference type="AlphaFoldDB" id="A0AAD5XAA1"/>
<feature type="compositionally biased region" description="Basic and acidic residues" evidence="2">
    <location>
        <begin position="148"/>
        <end position="172"/>
    </location>
</feature>
<dbReference type="GO" id="GO:0006906">
    <property type="term" value="P:vesicle fusion"/>
    <property type="evidence" value="ECO:0007669"/>
    <property type="project" value="TreeGrafter"/>
</dbReference>
<dbReference type="PANTHER" id="PTHR19305">
    <property type="entry name" value="SYNAPTOSOMAL ASSOCIATED PROTEIN"/>
    <property type="match status" value="1"/>
</dbReference>
<dbReference type="CDD" id="cd15856">
    <property type="entry name" value="SNARE_SNAP29C"/>
    <property type="match status" value="1"/>
</dbReference>
<proteinExistence type="inferred from homology"/>
<dbReference type="GO" id="GO:0005886">
    <property type="term" value="C:plasma membrane"/>
    <property type="evidence" value="ECO:0007669"/>
    <property type="project" value="TreeGrafter"/>
</dbReference>
<keyword evidence="5" id="KW-1185">Reference proteome</keyword>
<feature type="compositionally biased region" description="Polar residues" evidence="2">
    <location>
        <begin position="32"/>
        <end position="43"/>
    </location>
</feature>
<organism evidence="4 5">
    <name type="scientific">Rhizophlyctis rosea</name>
    <dbReference type="NCBI Taxonomy" id="64517"/>
    <lineage>
        <taxon>Eukaryota</taxon>
        <taxon>Fungi</taxon>
        <taxon>Fungi incertae sedis</taxon>
        <taxon>Chytridiomycota</taxon>
        <taxon>Chytridiomycota incertae sedis</taxon>
        <taxon>Chytridiomycetes</taxon>
        <taxon>Rhizophlyctidales</taxon>
        <taxon>Rhizophlyctidaceae</taxon>
        <taxon>Rhizophlyctis</taxon>
    </lineage>
</organism>
<evidence type="ECO:0000313" key="4">
    <source>
        <dbReference type="EMBL" id="KAJ3057255.1"/>
    </source>
</evidence>
<dbReference type="GO" id="GO:0019905">
    <property type="term" value="F:syntaxin binding"/>
    <property type="evidence" value="ECO:0007669"/>
    <property type="project" value="TreeGrafter"/>
</dbReference>
<dbReference type="Proteomes" id="UP001212841">
    <property type="component" value="Unassembled WGS sequence"/>
</dbReference>
<protein>
    <submittedName>
        <fullName evidence="4">Protein transport protein S9 plasma membrane t-SNARE</fullName>
    </submittedName>
</protein>
<sequence>MSYRSYNSDPRGPPPGGPLPANKWAVAAHAAEQQNRTGTSSYAGTWENVDDAPEDYEDSAWLEAKTKKVQNDSLSSTRRALQRLNETETVGQNNLTRLNQQSEQLYNIERRLDSADHHAKVSDAKADHLKNLNRFFLLPSWGGGKAKKREEAARRHEAEEDSKREKQREADLRASANRRAYQDSIGQRDHTRSNGYGNYTTPEGLERDDTEQEIDRNLDQISSGLSRLKMMGHAMNAELEAQTPWTNRIMDKTSRTHERLDNTTKKINRIK</sequence>
<reference evidence="4" key="1">
    <citation type="submission" date="2020-05" db="EMBL/GenBank/DDBJ databases">
        <title>Phylogenomic resolution of chytrid fungi.</title>
        <authorList>
            <person name="Stajich J.E."/>
            <person name="Amses K."/>
            <person name="Simmons R."/>
            <person name="Seto K."/>
            <person name="Myers J."/>
            <person name="Bonds A."/>
            <person name="Quandt C.A."/>
            <person name="Barry K."/>
            <person name="Liu P."/>
            <person name="Grigoriev I."/>
            <person name="Longcore J.E."/>
            <person name="James T.Y."/>
        </authorList>
    </citation>
    <scope>NUCLEOTIDE SEQUENCE</scope>
    <source>
        <strain evidence="4">JEL0318</strain>
    </source>
</reference>
<feature type="region of interest" description="Disordered" evidence="2">
    <location>
        <begin position="146"/>
        <end position="212"/>
    </location>
</feature>